<evidence type="ECO:0000256" key="4">
    <source>
        <dbReference type="ARBA" id="ARBA00023136"/>
    </source>
</evidence>
<keyword evidence="2 6" id="KW-0812">Transmembrane</keyword>
<feature type="transmembrane region" description="Helical" evidence="6">
    <location>
        <begin position="53"/>
        <end position="76"/>
    </location>
</feature>
<accession>A0A1W5CY67</accession>
<keyword evidence="3 6" id="KW-1133">Transmembrane helix</keyword>
<protein>
    <recommendedName>
        <fullName evidence="9">DUF1772-domain-containing protein</fullName>
    </recommendedName>
</protein>
<evidence type="ECO:0000256" key="2">
    <source>
        <dbReference type="ARBA" id="ARBA00022692"/>
    </source>
</evidence>
<dbReference type="InterPro" id="IPR013901">
    <property type="entry name" value="Anthrone_oxy"/>
</dbReference>
<evidence type="ECO:0008006" key="9">
    <source>
        <dbReference type="Google" id="ProtNLM"/>
    </source>
</evidence>
<name>A0A1W5CY67_9LECA</name>
<evidence type="ECO:0000256" key="6">
    <source>
        <dbReference type="SAM" id="Phobius"/>
    </source>
</evidence>
<keyword evidence="8" id="KW-1185">Reference proteome</keyword>
<evidence type="ECO:0000313" key="8">
    <source>
        <dbReference type="Proteomes" id="UP000192927"/>
    </source>
</evidence>
<feature type="transmembrane region" description="Helical" evidence="6">
    <location>
        <begin position="96"/>
        <end position="118"/>
    </location>
</feature>
<sequence>MAHFLYKPLLIASITASAILTGNQFSLSYVSVASILRPPTVAEVHLLSMFRGVFLGGFHLCPPLAFFSGLVCYLNAFLSYWHESGSVVLEQASSSVIPLLVAGSFMMGIVPFTLYTIVPVEEILLEKEAKLAETQKLAAGHDTSIDGEAEPKGSAAETRRLLKRWAKLNYVRTIFPLVGLVVAWSILF</sequence>
<dbReference type="GO" id="GO:0016020">
    <property type="term" value="C:membrane"/>
    <property type="evidence" value="ECO:0007669"/>
    <property type="project" value="UniProtKB-SubCell"/>
</dbReference>
<dbReference type="AlphaFoldDB" id="A0A1W5CY67"/>
<evidence type="ECO:0000256" key="5">
    <source>
        <dbReference type="ARBA" id="ARBA00034313"/>
    </source>
</evidence>
<evidence type="ECO:0000313" key="7">
    <source>
        <dbReference type="EMBL" id="SLM35817.1"/>
    </source>
</evidence>
<reference evidence="8" key="1">
    <citation type="submission" date="2017-03" db="EMBL/GenBank/DDBJ databases">
        <authorList>
            <person name="Sharma R."/>
            <person name="Thines M."/>
        </authorList>
    </citation>
    <scope>NUCLEOTIDE SEQUENCE [LARGE SCALE GENOMIC DNA]</scope>
</reference>
<dbReference type="Pfam" id="PF08592">
    <property type="entry name" value="Anthrone_oxy"/>
    <property type="match status" value="1"/>
</dbReference>
<dbReference type="EMBL" id="FWEW01000824">
    <property type="protein sequence ID" value="SLM35817.1"/>
    <property type="molecule type" value="Genomic_DNA"/>
</dbReference>
<feature type="transmembrane region" description="Helical" evidence="6">
    <location>
        <begin position="6"/>
        <end position="32"/>
    </location>
</feature>
<comment type="subcellular location">
    <subcellularLocation>
        <location evidence="1">Membrane</location>
        <topology evidence="1">Multi-pass membrane protein</topology>
    </subcellularLocation>
</comment>
<evidence type="ECO:0000256" key="3">
    <source>
        <dbReference type="ARBA" id="ARBA00022989"/>
    </source>
</evidence>
<feature type="transmembrane region" description="Helical" evidence="6">
    <location>
        <begin position="169"/>
        <end position="187"/>
    </location>
</feature>
<dbReference type="Proteomes" id="UP000192927">
    <property type="component" value="Unassembled WGS sequence"/>
</dbReference>
<dbReference type="PANTHER" id="PTHR35042">
    <property type="entry name" value="ANTHRONE OXYGENASE ENCC"/>
    <property type="match status" value="1"/>
</dbReference>
<organism evidence="7 8">
    <name type="scientific">Lasallia pustulata</name>
    <dbReference type="NCBI Taxonomy" id="136370"/>
    <lineage>
        <taxon>Eukaryota</taxon>
        <taxon>Fungi</taxon>
        <taxon>Dikarya</taxon>
        <taxon>Ascomycota</taxon>
        <taxon>Pezizomycotina</taxon>
        <taxon>Lecanoromycetes</taxon>
        <taxon>OSLEUM clade</taxon>
        <taxon>Umbilicariomycetidae</taxon>
        <taxon>Umbilicariales</taxon>
        <taxon>Umbilicariaceae</taxon>
        <taxon>Lasallia</taxon>
    </lineage>
</organism>
<evidence type="ECO:0000256" key="1">
    <source>
        <dbReference type="ARBA" id="ARBA00004141"/>
    </source>
</evidence>
<dbReference type="PANTHER" id="PTHR35042:SF1">
    <property type="entry name" value="DUF1772-DOMAIN-CONTAINING PROTEIN"/>
    <property type="match status" value="1"/>
</dbReference>
<proteinExistence type="inferred from homology"/>
<keyword evidence="4 6" id="KW-0472">Membrane</keyword>
<comment type="similarity">
    <text evidence="5">Belongs to the anthrone oxygenase family.</text>
</comment>